<reference evidence="2 3" key="1">
    <citation type="journal article" date="2010" name="J. Bacteriol.">
        <title>Genome sequence of Lentisphaera araneosa HTCC2155T, the type species of the order Lentisphaerales in the phylum Lentisphaerae.</title>
        <authorList>
            <person name="Thrash J.C."/>
            <person name="Cho J.C."/>
            <person name="Vergin K.L."/>
            <person name="Morris R.M."/>
            <person name="Giovannoni S.J."/>
        </authorList>
    </citation>
    <scope>NUCLEOTIDE SEQUENCE [LARGE SCALE GENOMIC DNA]</scope>
    <source>
        <strain evidence="2 3">HTCC2155</strain>
    </source>
</reference>
<feature type="chain" id="PRO_5002692488" description="CBM-cenC domain-containing protein" evidence="1">
    <location>
        <begin position="19"/>
        <end position="195"/>
    </location>
</feature>
<dbReference type="Gene3D" id="2.60.120.260">
    <property type="entry name" value="Galactose-binding domain-like"/>
    <property type="match status" value="1"/>
</dbReference>
<keyword evidence="1" id="KW-0732">Signal</keyword>
<accession>A6DRM4</accession>
<dbReference type="EMBL" id="ABCK01000025">
    <property type="protein sequence ID" value="EDM25693.1"/>
    <property type="molecule type" value="Genomic_DNA"/>
</dbReference>
<proteinExistence type="predicted"/>
<evidence type="ECO:0008006" key="4">
    <source>
        <dbReference type="Google" id="ProtNLM"/>
    </source>
</evidence>
<dbReference type="Proteomes" id="UP000004947">
    <property type="component" value="Unassembled WGS sequence"/>
</dbReference>
<name>A6DRM4_9BACT</name>
<dbReference type="InterPro" id="IPR008979">
    <property type="entry name" value="Galactose-bd-like_sf"/>
</dbReference>
<dbReference type="STRING" id="313628.LNTAR_13127"/>
<comment type="caution">
    <text evidence="2">The sequence shown here is derived from an EMBL/GenBank/DDBJ whole genome shotgun (WGS) entry which is preliminary data.</text>
</comment>
<feature type="signal peptide" evidence="1">
    <location>
        <begin position="1"/>
        <end position="18"/>
    </location>
</feature>
<sequence length="195" mass="22607">MIFRALLFIAFLTSTAFAQREILEDSEFKKKDKYWYLRKGQEYNKLKPEYKRGVFSLKISHTSEAHYLAFLTPAELKKGRHYKLTFDFKGDGEGTIKANYRNHNNVFKRKKNTNNNKYSSLGLMQKLSPTAEWQTASMYFTALDNPVSDFDEFIIFMFGEFQGELSLRNVSLKEAKDAPVPLGKNGKLESVKKAE</sequence>
<dbReference type="RefSeq" id="WP_007280495.1">
    <property type="nucleotide sequence ID" value="NZ_ABCK01000025.1"/>
</dbReference>
<evidence type="ECO:0000256" key="1">
    <source>
        <dbReference type="SAM" id="SignalP"/>
    </source>
</evidence>
<dbReference type="AlphaFoldDB" id="A6DRM4"/>
<gene>
    <name evidence="2" type="ORF">LNTAR_13127</name>
</gene>
<dbReference type="OrthoDB" id="1032269at2"/>
<evidence type="ECO:0000313" key="2">
    <source>
        <dbReference type="EMBL" id="EDM25693.1"/>
    </source>
</evidence>
<evidence type="ECO:0000313" key="3">
    <source>
        <dbReference type="Proteomes" id="UP000004947"/>
    </source>
</evidence>
<dbReference type="SUPFAM" id="SSF49785">
    <property type="entry name" value="Galactose-binding domain-like"/>
    <property type="match status" value="1"/>
</dbReference>
<protein>
    <recommendedName>
        <fullName evidence="4">CBM-cenC domain-containing protein</fullName>
    </recommendedName>
</protein>
<keyword evidence="3" id="KW-1185">Reference proteome</keyword>
<organism evidence="2 3">
    <name type="scientific">Lentisphaera araneosa HTCC2155</name>
    <dbReference type="NCBI Taxonomy" id="313628"/>
    <lineage>
        <taxon>Bacteria</taxon>
        <taxon>Pseudomonadati</taxon>
        <taxon>Lentisphaerota</taxon>
        <taxon>Lentisphaeria</taxon>
        <taxon>Lentisphaerales</taxon>
        <taxon>Lentisphaeraceae</taxon>
        <taxon>Lentisphaera</taxon>
    </lineage>
</organism>